<evidence type="ECO:0000313" key="3">
    <source>
        <dbReference type="Proteomes" id="UP001066276"/>
    </source>
</evidence>
<organism evidence="2 3">
    <name type="scientific">Pleurodeles waltl</name>
    <name type="common">Iberian ribbed newt</name>
    <dbReference type="NCBI Taxonomy" id="8319"/>
    <lineage>
        <taxon>Eukaryota</taxon>
        <taxon>Metazoa</taxon>
        <taxon>Chordata</taxon>
        <taxon>Craniata</taxon>
        <taxon>Vertebrata</taxon>
        <taxon>Euteleostomi</taxon>
        <taxon>Amphibia</taxon>
        <taxon>Batrachia</taxon>
        <taxon>Caudata</taxon>
        <taxon>Salamandroidea</taxon>
        <taxon>Salamandridae</taxon>
        <taxon>Pleurodelinae</taxon>
        <taxon>Pleurodeles</taxon>
    </lineage>
</organism>
<accession>A0AAV7WGL9</accession>
<comment type="caution">
    <text evidence="2">The sequence shown here is derived from an EMBL/GenBank/DDBJ whole genome shotgun (WGS) entry which is preliminary data.</text>
</comment>
<feature type="compositionally biased region" description="Low complexity" evidence="1">
    <location>
        <begin position="131"/>
        <end position="141"/>
    </location>
</feature>
<feature type="compositionally biased region" description="Pro residues" evidence="1">
    <location>
        <begin position="225"/>
        <end position="240"/>
    </location>
</feature>
<feature type="compositionally biased region" description="Basic and acidic residues" evidence="1">
    <location>
        <begin position="159"/>
        <end position="178"/>
    </location>
</feature>
<feature type="compositionally biased region" description="Basic and acidic residues" evidence="1">
    <location>
        <begin position="186"/>
        <end position="198"/>
    </location>
</feature>
<feature type="region of interest" description="Disordered" evidence="1">
    <location>
        <begin position="88"/>
        <end position="251"/>
    </location>
</feature>
<dbReference type="AlphaFoldDB" id="A0AAV7WGL9"/>
<protein>
    <submittedName>
        <fullName evidence="2">Uncharacterized protein</fullName>
    </submittedName>
</protein>
<reference evidence="2" key="1">
    <citation type="journal article" date="2022" name="bioRxiv">
        <title>Sequencing and chromosome-scale assembly of the giantPleurodeles waltlgenome.</title>
        <authorList>
            <person name="Brown T."/>
            <person name="Elewa A."/>
            <person name="Iarovenko S."/>
            <person name="Subramanian E."/>
            <person name="Araus A.J."/>
            <person name="Petzold A."/>
            <person name="Susuki M."/>
            <person name="Suzuki K.-i.T."/>
            <person name="Hayashi T."/>
            <person name="Toyoda A."/>
            <person name="Oliveira C."/>
            <person name="Osipova E."/>
            <person name="Leigh N.D."/>
            <person name="Simon A."/>
            <person name="Yun M.H."/>
        </authorList>
    </citation>
    <scope>NUCLEOTIDE SEQUENCE</scope>
    <source>
        <strain evidence="2">20211129_DDA</strain>
        <tissue evidence="2">Liver</tissue>
    </source>
</reference>
<proteinExistence type="predicted"/>
<evidence type="ECO:0000313" key="2">
    <source>
        <dbReference type="EMBL" id="KAJ1211718.1"/>
    </source>
</evidence>
<dbReference type="EMBL" id="JANPWB010000002">
    <property type="protein sequence ID" value="KAJ1211718.1"/>
    <property type="molecule type" value="Genomic_DNA"/>
</dbReference>
<dbReference type="Proteomes" id="UP001066276">
    <property type="component" value="Chromosome 1_2"/>
</dbReference>
<gene>
    <name evidence="2" type="ORF">NDU88_007074</name>
</gene>
<keyword evidence="3" id="KW-1185">Reference proteome</keyword>
<name>A0AAV7WGL9_PLEWA</name>
<evidence type="ECO:0000256" key="1">
    <source>
        <dbReference type="SAM" id="MobiDB-lite"/>
    </source>
</evidence>
<sequence length="251" mass="27529">MCSLSSRGNAVLTLVPGGSRRSAARRGAEYRRCRRHRHRYCCIWGGSRARGGNFAKENLGWLVARGAGLGAGLSGSSDKVLNPEVKTLNCPATERTSPHRTVARGAVTTNEDQKHPGDPDEETQPPPRSRPPWQRRSSTSRVPKLRHSSPSRSRPPPGPRERLSAAHPRPEHGSRDIRAGVGDTVARQRERAGKRRAEEPEEPPEVPVAGDRELSPQNPWRQPQAFPPPCPWQNAPPPCRLSPQRALGATA</sequence>